<proteinExistence type="predicted"/>
<evidence type="ECO:0008006" key="3">
    <source>
        <dbReference type="Google" id="ProtNLM"/>
    </source>
</evidence>
<feature type="region of interest" description="Disordered" evidence="1">
    <location>
        <begin position="482"/>
        <end position="559"/>
    </location>
</feature>
<comment type="caution">
    <text evidence="2">The sequence shown here is derived from an EMBL/GenBank/DDBJ whole genome shotgun (WGS) entry which is preliminary data.</text>
</comment>
<feature type="compositionally biased region" description="Gly residues" evidence="1">
    <location>
        <begin position="489"/>
        <end position="505"/>
    </location>
</feature>
<organism evidence="2">
    <name type="scientific">marine sediment metagenome</name>
    <dbReference type="NCBI Taxonomy" id="412755"/>
    <lineage>
        <taxon>unclassified sequences</taxon>
        <taxon>metagenomes</taxon>
        <taxon>ecological metagenomes</taxon>
    </lineage>
</organism>
<protein>
    <recommendedName>
        <fullName evidence="3">Portal protein</fullName>
    </recommendedName>
</protein>
<dbReference type="EMBL" id="LAZR01009454">
    <property type="protein sequence ID" value="KKM72517.1"/>
    <property type="molecule type" value="Genomic_DNA"/>
</dbReference>
<dbReference type="InterPro" id="IPR010823">
    <property type="entry name" value="Portal_Gp20"/>
</dbReference>
<dbReference type="AlphaFoldDB" id="A0A0F9MTF5"/>
<evidence type="ECO:0000313" key="2">
    <source>
        <dbReference type="EMBL" id="KKM72517.1"/>
    </source>
</evidence>
<dbReference type="Pfam" id="PF07230">
    <property type="entry name" value="Portal_T4"/>
    <property type="match status" value="1"/>
</dbReference>
<reference evidence="2" key="1">
    <citation type="journal article" date="2015" name="Nature">
        <title>Complex archaea that bridge the gap between prokaryotes and eukaryotes.</title>
        <authorList>
            <person name="Spang A."/>
            <person name="Saw J.H."/>
            <person name="Jorgensen S.L."/>
            <person name="Zaremba-Niedzwiedzka K."/>
            <person name="Martijn J."/>
            <person name="Lind A.E."/>
            <person name="van Eijk R."/>
            <person name="Schleper C."/>
            <person name="Guy L."/>
            <person name="Ettema T.J."/>
        </authorList>
    </citation>
    <scope>NUCLEOTIDE SEQUENCE</scope>
</reference>
<feature type="compositionally biased region" description="Basic and acidic residues" evidence="1">
    <location>
        <begin position="523"/>
        <end position="559"/>
    </location>
</feature>
<accession>A0A0F9MTF5</accession>
<name>A0A0F9MTF5_9ZZZZ</name>
<sequence>MPKSKNLYKRLKRLFSTSVIVRNVGGSKLKVMDTSRMQAFTSRTLYDRYNRIHYQHFGPHTANRTEHGLAYQGARLQLFRDYDIMDNDAIIASALDIYADESTVKSEEGESLVIEAPDEQVREILHNLFYDILNIEFNLWPWLRNMCKYGDFFLFLEITEKYGIVNVLPLSVYDTIRVEGENPANPYEVYFQTLGVQTPRDRFENYEIAHFRLLADSNFLPYGKAMIEPARRTWKQLQLMEDAMLVHRLVRAPDRRIFRVDIGNLPPDEVDVYMERLIKKVQKTPLIDPQTGDYNLKFNLMNVIEDFYLPVRGGDGGTQIENLNGLTFNATEDVEYLRNKMIGALKVPRSFLGYEENISGKATLAAEDVRFARTIERIQRIVISELTKIAVVHLYAQGFQDERLVDFSLNLTNPSTIYEQEKIQLWSERVRLAAEMAATNLIGSDWIYDKILGMSEDEVEEQRVTVVKDKKRLFRLLAIEQGEDPAAQGGTGTPGGESMGGGAQPGGANLEGLPSAEEGAVGRPREVPKLGSDKHPLGRDPFGAKENRKALHRDPESPK</sequence>
<gene>
    <name evidence="2" type="ORF">LCGC14_1419710</name>
</gene>
<evidence type="ECO:0000256" key="1">
    <source>
        <dbReference type="SAM" id="MobiDB-lite"/>
    </source>
</evidence>
<feature type="non-terminal residue" evidence="2">
    <location>
        <position position="559"/>
    </location>
</feature>